<evidence type="ECO:0000256" key="7">
    <source>
        <dbReference type="ARBA" id="ARBA00044505"/>
    </source>
</evidence>
<dbReference type="Proteomes" id="UP000077098">
    <property type="component" value="Unassembled WGS sequence"/>
</dbReference>
<dbReference type="NCBIfam" id="NF041251">
    <property type="entry name" value="omp10_alpha_prot"/>
    <property type="match status" value="1"/>
</dbReference>
<dbReference type="GO" id="GO:0009279">
    <property type="term" value="C:cell outer membrane"/>
    <property type="evidence" value="ECO:0007669"/>
    <property type="project" value="UniProtKB-SubCell"/>
</dbReference>
<protein>
    <recommendedName>
        <fullName evidence="11">Outer membrane lipoprotein omp10 homolog</fullName>
    </recommendedName>
</protein>
<dbReference type="EMBL" id="LXPS01000036">
    <property type="protein sequence ID" value="OAE40772.1"/>
    <property type="molecule type" value="Genomic_DNA"/>
</dbReference>
<dbReference type="Pfam" id="PF26368">
    <property type="entry name" value="OMP10"/>
    <property type="match status" value="1"/>
</dbReference>
<evidence type="ECO:0000313" key="10">
    <source>
        <dbReference type="Proteomes" id="UP000077098"/>
    </source>
</evidence>
<name>A0A176X3W1_AGRTU</name>
<keyword evidence="5" id="KW-0998">Cell outer membrane</keyword>
<evidence type="ECO:0000256" key="1">
    <source>
        <dbReference type="ARBA" id="ARBA00004459"/>
    </source>
</evidence>
<evidence type="ECO:0000256" key="8">
    <source>
        <dbReference type="SAM" id="SignalP"/>
    </source>
</evidence>
<accession>A0A176X3W1</accession>
<dbReference type="AlphaFoldDB" id="A0A176X3W1"/>
<keyword evidence="2 8" id="KW-0732">Signal</keyword>
<reference evidence="9 10" key="1">
    <citation type="submission" date="2016-05" db="EMBL/GenBank/DDBJ databases">
        <authorList>
            <person name="Lavstsen T."/>
            <person name="Jespersen J.S."/>
        </authorList>
    </citation>
    <scope>NUCLEOTIDE SEQUENCE [LARGE SCALE GENOMIC DNA]</scope>
    <source>
        <strain evidence="9 10">KCJ1736</strain>
    </source>
</reference>
<evidence type="ECO:0000256" key="2">
    <source>
        <dbReference type="ARBA" id="ARBA00022729"/>
    </source>
</evidence>
<evidence type="ECO:0000313" key="9">
    <source>
        <dbReference type="EMBL" id="OAE40772.1"/>
    </source>
</evidence>
<dbReference type="PROSITE" id="PS51257">
    <property type="entry name" value="PROKAR_LIPOPROTEIN"/>
    <property type="match status" value="1"/>
</dbReference>
<proteinExistence type="inferred from homology"/>
<evidence type="ECO:0000256" key="6">
    <source>
        <dbReference type="ARBA" id="ARBA00023288"/>
    </source>
</evidence>
<comment type="caution">
    <text evidence="9">The sequence shown here is derived from an EMBL/GenBank/DDBJ whole genome shotgun (WGS) entry which is preliminary data.</text>
</comment>
<evidence type="ECO:0000256" key="4">
    <source>
        <dbReference type="ARBA" id="ARBA00023139"/>
    </source>
</evidence>
<organism evidence="9 10">
    <name type="scientific">Agrobacterium tumefaciens</name>
    <dbReference type="NCBI Taxonomy" id="358"/>
    <lineage>
        <taxon>Bacteria</taxon>
        <taxon>Pseudomonadati</taxon>
        <taxon>Pseudomonadota</taxon>
        <taxon>Alphaproteobacteria</taxon>
        <taxon>Hyphomicrobiales</taxon>
        <taxon>Rhizobiaceae</taxon>
        <taxon>Rhizobium/Agrobacterium group</taxon>
        <taxon>Agrobacterium</taxon>
        <taxon>Agrobacterium tumefaciens complex</taxon>
    </lineage>
</organism>
<feature type="signal peptide" evidence="8">
    <location>
        <begin position="1"/>
        <end position="20"/>
    </location>
</feature>
<comment type="subcellular location">
    <subcellularLocation>
        <location evidence="1">Cell outer membrane</location>
        <topology evidence="1">Lipid-anchor</topology>
    </subcellularLocation>
</comment>
<evidence type="ECO:0008006" key="11">
    <source>
        <dbReference type="Google" id="ProtNLM"/>
    </source>
</evidence>
<evidence type="ECO:0000256" key="3">
    <source>
        <dbReference type="ARBA" id="ARBA00023136"/>
    </source>
</evidence>
<gene>
    <name evidence="9" type="ORF">A7J57_09980</name>
</gene>
<sequence length="125" mass="13157">MNFKTSAALLSAAIAVSSCVAPGPSSQQTSMAPSLSRGPAVDGRWIDRNGIVSTFQNGAFSTRSTDTNTLLASGTYVTISPTLYEINMTSLVRNTQSRVNCALVSPSQLNCTTDSNSQFSLTRQG</sequence>
<dbReference type="InterPro" id="IPR049857">
    <property type="entry name" value="Omp10-like"/>
</dbReference>
<evidence type="ECO:0000256" key="5">
    <source>
        <dbReference type="ARBA" id="ARBA00023237"/>
    </source>
</evidence>
<keyword evidence="4" id="KW-0564">Palmitate</keyword>
<keyword evidence="3" id="KW-0472">Membrane</keyword>
<comment type="similarity">
    <text evidence="7">Belongs to the rhizobiaceae omp10 lipoprotein family.</text>
</comment>
<feature type="chain" id="PRO_5008053042" description="Outer membrane lipoprotein omp10 homolog" evidence="8">
    <location>
        <begin position="21"/>
        <end position="125"/>
    </location>
</feature>
<dbReference type="RefSeq" id="WP_063950516.1">
    <property type="nucleotide sequence ID" value="NZ_CP072309.1"/>
</dbReference>
<keyword evidence="6" id="KW-0449">Lipoprotein</keyword>